<dbReference type="Gene3D" id="3.30.1240.10">
    <property type="match status" value="1"/>
</dbReference>
<dbReference type="AlphaFoldDB" id="A0A849CLF7"/>
<dbReference type="InterPro" id="IPR023214">
    <property type="entry name" value="HAD_sf"/>
</dbReference>
<dbReference type="GO" id="GO:0016791">
    <property type="term" value="F:phosphatase activity"/>
    <property type="evidence" value="ECO:0007669"/>
    <property type="project" value="UniProtKB-ARBA"/>
</dbReference>
<dbReference type="EMBL" id="PPVL01000012">
    <property type="protein sequence ID" value="NNI79883.1"/>
    <property type="molecule type" value="Genomic_DNA"/>
</dbReference>
<dbReference type="SFLD" id="SFLDG01140">
    <property type="entry name" value="C2.B:_Phosphomannomutase_and_P"/>
    <property type="match status" value="1"/>
</dbReference>
<evidence type="ECO:0000313" key="1">
    <source>
        <dbReference type="EMBL" id="NNI79883.1"/>
    </source>
</evidence>
<dbReference type="InterPro" id="IPR006379">
    <property type="entry name" value="HAD-SF_hydro_IIB"/>
</dbReference>
<proteinExistence type="predicted"/>
<dbReference type="RefSeq" id="WP_170347158.1">
    <property type="nucleotide sequence ID" value="NZ_CP090428.1"/>
</dbReference>
<dbReference type="Pfam" id="PF08282">
    <property type="entry name" value="Hydrolase_3"/>
    <property type="match status" value="1"/>
</dbReference>
<protein>
    <submittedName>
        <fullName evidence="1">Cof-type HAD-IIB family hydrolase</fullName>
    </submittedName>
</protein>
<dbReference type="GO" id="GO:0000287">
    <property type="term" value="F:magnesium ion binding"/>
    <property type="evidence" value="ECO:0007669"/>
    <property type="project" value="UniProtKB-ARBA"/>
</dbReference>
<dbReference type="PROSITE" id="PS01229">
    <property type="entry name" value="COF_2"/>
    <property type="match status" value="1"/>
</dbReference>
<comment type="caution">
    <text evidence="1">The sequence shown here is derived from an EMBL/GenBank/DDBJ whole genome shotgun (WGS) entry which is preliminary data.</text>
</comment>
<dbReference type="SFLD" id="SFLDS00003">
    <property type="entry name" value="Haloacid_Dehalogenase"/>
    <property type="match status" value="1"/>
</dbReference>
<dbReference type="InterPro" id="IPR036412">
    <property type="entry name" value="HAD-like_sf"/>
</dbReference>
<dbReference type="SUPFAM" id="SSF56784">
    <property type="entry name" value="HAD-like"/>
    <property type="match status" value="1"/>
</dbReference>
<keyword evidence="1" id="KW-0378">Hydrolase</keyword>
<name>A0A849CLF7_PASMD</name>
<dbReference type="GO" id="GO:0005829">
    <property type="term" value="C:cytosol"/>
    <property type="evidence" value="ECO:0007669"/>
    <property type="project" value="TreeGrafter"/>
</dbReference>
<reference evidence="1 2" key="1">
    <citation type="journal article" date="2018" name="Front. Microbiol.">
        <title>Genetic and Phylogenetic Characteristics of Pasteurella multocida Isolates From Different Host Species.</title>
        <authorList>
            <person name="Peng Z."/>
            <person name="Liang W."/>
            <person name="Wang F."/>
            <person name="Xu Z."/>
            <person name="Xie Z."/>
            <person name="Lian Z."/>
            <person name="Hua L."/>
            <person name="Zhou R."/>
            <person name="Chen H."/>
            <person name="Wu B."/>
        </authorList>
    </citation>
    <scope>NUCLEOTIDE SEQUENCE [LARGE SCALE GENOMIC DNA]</scope>
    <source>
        <strain evidence="1 2">HNA06</strain>
    </source>
</reference>
<accession>A0A849CLF7</accession>
<dbReference type="NCBIfam" id="TIGR00099">
    <property type="entry name" value="Cof-subfamily"/>
    <property type="match status" value="1"/>
</dbReference>
<dbReference type="InterPro" id="IPR000150">
    <property type="entry name" value="Cof"/>
</dbReference>
<sequence>MRIPNYRDQIKIVFFDIDETLLVKDEDYIPATVVPAIRKLKENGIVPAIATGRTLSNFPPKIKGLIEQTDMNLFVTMNGQYVSYQNEPIGKHPLSKAKIQEFVDFCDQHQIVYAQVPPTDTAVSAITDQVRDALDPLKGHYHVDKDYFKHHDVFQILAFYDATQDQFVQDSGVLKGLQSVRWHKYSVDLFDEKISKATGIACAIQHFGFAMENVMAFGDGLNDIEMLSTAGVGVAMGNAHHQLKTVADHVTLPIKEHGIEYFLKQAKLID</sequence>
<dbReference type="Gene3D" id="3.40.50.1000">
    <property type="entry name" value="HAD superfamily/HAD-like"/>
    <property type="match status" value="1"/>
</dbReference>
<dbReference type="Proteomes" id="UP000540079">
    <property type="component" value="Unassembled WGS sequence"/>
</dbReference>
<evidence type="ECO:0000313" key="2">
    <source>
        <dbReference type="Proteomes" id="UP000540079"/>
    </source>
</evidence>
<gene>
    <name evidence="1" type="ORF">C2800_10740</name>
</gene>
<organism evidence="1 2">
    <name type="scientific">Pasteurella multocida</name>
    <dbReference type="NCBI Taxonomy" id="747"/>
    <lineage>
        <taxon>Bacteria</taxon>
        <taxon>Pseudomonadati</taxon>
        <taxon>Pseudomonadota</taxon>
        <taxon>Gammaproteobacteria</taxon>
        <taxon>Pasteurellales</taxon>
        <taxon>Pasteurellaceae</taxon>
        <taxon>Pasteurella</taxon>
    </lineage>
</organism>
<dbReference type="NCBIfam" id="TIGR01484">
    <property type="entry name" value="HAD-SF-IIB"/>
    <property type="match status" value="1"/>
</dbReference>
<dbReference type="PANTHER" id="PTHR10000:SF25">
    <property type="entry name" value="PHOSPHATASE YKRA-RELATED"/>
    <property type="match status" value="1"/>
</dbReference>
<dbReference type="PANTHER" id="PTHR10000">
    <property type="entry name" value="PHOSPHOSERINE PHOSPHATASE"/>
    <property type="match status" value="1"/>
</dbReference>